<evidence type="ECO:0000313" key="4">
    <source>
        <dbReference type="EMBL" id="SFP87164.1"/>
    </source>
</evidence>
<accession>A0A1I5TVT7</accession>
<feature type="region of interest" description="Disordered" evidence="2">
    <location>
        <begin position="120"/>
        <end position="148"/>
    </location>
</feature>
<reference evidence="4 5" key="1">
    <citation type="submission" date="2016-10" db="EMBL/GenBank/DDBJ databases">
        <authorList>
            <person name="de Groot N.N."/>
        </authorList>
    </citation>
    <scope>NUCLEOTIDE SEQUENCE [LARGE SCALE GENOMIC DNA]</scope>
    <source>
        <strain evidence="4 5">DSM 43067</strain>
    </source>
</reference>
<dbReference type="InterPro" id="IPR029050">
    <property type="entry name" value="Immunoprotect_excell_Ig-like"/>
</dbReference>
<name>A0A1I5TVT7_9ACTN</name>
<keyword evidence="5" id="KW-1185">Reference proteome</keyword>
<keyword evidence="1" id="KW-0732">Signal</keyword>
<dbReference type="Proteomes" id="UP000183413">
    <property type="component" value="Unassembled WGS sequence"/>
</dbReference>
<dbReference type="EMBL" id="FOVH01000018">
    <property type="protein sequence ID" value="SFP87164.1"/>
    <property type="molecule type" value="Genomic_DNA"/>
</dbReference>
<dbReference type="eggNOG" id="COG0515">
    <property type="taxonomic scope" value="Bacteria"/>
</dbReference>
<protein>
    <recommendedName>
        <fullName evidence="3">DUF4352 domain-containing protein</fullName>
    </recommendedName>
</protein>
<evidence type="ECO:0000259" key="3">
    <source>
        <dbReference type="Pfam" id="PF11611"/>
    </source>
</evidence>
<feature type="region of interest" description="Disordered" evidence="2">
    <location>
        <begin position="26"/>
        <end position="58"/>
    </location>
</feature>
<evidence type="ECO:0000313" key="5">
    <source>
        <dbReference type="Proteomes" id="UP000183413"/>
    </source>
</evidence>
<dbReference type="AlphaFoldDB" id="A0A1I5TVT7"/>
<dbReference type="PROSITE" id="PS51257">
    <property type="entry name" value="PROKAR_LIPOPROTEIN"/>
    <property type="match status" value="1"/>
</dbReference>
<dbReference type="OrthoDB" id="3430849at2"/>
<dbReference type="Gene3D" id="2.60.40.1240">
    <property type="match status" value="1"/>
</dbReference>
<feature type="domain" description="DUF4352" evidence="3">
    <location>
        <begin position="57"/>
        <end position="171"/>
    </location>
</feature>
<proteinExistence type="predicted"/>
<dbReference type="RefSeq" id="WP_075024010.1">
    <property type="nucleotide sequence ID" value="NZ_FOVH01000018.1"/>
</dbReference>
<dbReference type="InterPro" id="IPR029051">
    <property type="entry name" value="DUF4352"/>
</dbReference>
<organism evidence="4 5">
    <name type="scientific">Actinomadura madurae</name>
    <dbReference type="NCBI Taxonomy" id="1993"/>
    <lineage>
        <taxon>Bacteria</taxon>
        <taxon>Bacillati</taxon>
        <taxon>Actinomycetota</taxon>
        <taxon>Actinomycetes</taxon>
        <taxon>Streptosporangiales</taxon>
        <taxon>Thermomonosporaceae</taxon>
        <taxon>Actinomadura</taxon>
    </lineage>
</organism>
<sequence length="190" mass="20069">MPLRSRLLVAGVGAVLLSSGCGGGGEPASTAGANGRPLSAGGEGPAEEAPEPVQGRMGQTVRGKELAYTVREQECGVRKIRVGVALGYTADGQYCIYTLDVEVLSKVPLEFQPHAQRAYTTDGSQYNGKRLSGREVEPPEDDLSPGQRTTGQLVFELPADRRIVRLELRPGNPMLAADRARGPEAVITVG</sequence>
<gene>
    <name evidence="4" type="ORF">SAMN04489713_118151</name>
</gene>
<dbReference type="Pfam" id="PF11611">
    <property type="entry name" value="DUF4352"/>
    <property type="match status" value="1"/>
</dbReference>
<dbReference type="STRING" id="1993.SAMN04489713_118151"/>
<dbReference type="InParanoid" id="A0A1I5TVT7"/>
<evidence type="ECO:0000256" key="1">
    <source>
        <dbReference type="ARBA" id="ARBA00022729"/>
    </source>
</evidence>
<evidence type="ECO:0000256" key="2">
    <source>
        <dbReference type="SAM" id="MobiDB-lite"/>
    </source>
</evidence>